<evidence type="ECO:0000259" key="10">
    <source>
        <dbReference type="PROSITE" id="PS50923"/>
    </source>
</evidence>
<dbReference type="InterPro" id="IPR000436">
    <property type="entry name" value="Sushi_SCR_CCP_dom"/>
</dbReference>
<feature type="domain" description="Sushi" evidence="10">
    <location>
        <begin position="196"/>
        <end position="254"/>
    </location>
</feature>
<dbReference type="Gene3D" id="2.10.70.10">
    <property type="entry name" value="Complement Module, domain 1"/>
    <property type="match status" value="4"/>
</dbReference>
<feature type="transmembrane region" description="Helical" evidence="9">
    <location>
        <begin position="121"/>
        <end position="148"/>
    </location>
</feature>
<evidence type="ECO:0000256" key="7">
    <source>
        <dbReference type="ARBA" id="ARBA00023180"/>
    </source>
</evidence>
<keyword evidence="4" id="KW-0732">Signal</keyword>
<keyword evidence="9" id="KW-1133">Transmembrane helix</keyword>
<reference evidence="11" key="1">
    <citation type="journal article" date="2009" name="Nature">
        <title>The sequence and de novo assembly of the giant panda genome.</title>
        <authorList>
            <person name="Li R."/>
            <person name="Fan W."/>
            <person name="Tian G."/>
            <person name="Zhu H."/>
            <person name="He L."/>
            <person name="Cai J."/>
            <person name="Huang Q."/>
            <person name="Li J."/>
            <person name="Wang J."/>
        </authorList>
    </citation>
    <scope>NUCLEOTIDE SEQUENCE</scope>
</reference>
<dbReference type="InterPro" id="IPR051503">
    <property type="entry name" value="ComplSys_Reg/VirEntry_Med"/>
</dbReference>
<evidence type="ECO:0000256" key="6">
    <source>
        <dbReference type="ARBA" id="ARBA00023157"/>
    </source>
</evidence>
<gene>
    <name evidence="11" type="ORF">PANDA_014304</name>
</gene>
<evidence type="ECO:0000313" key="11">
    <source>
        <dbReference type="EMBL" id="EFB28765.1"/>
    </source>
</evidence>
<feature type="non-terminal residue" evidence="11">
    <location>
        <position position="317"/>
    </location>
</feature>
<evidence type="ECO:0000256" key="5">
    <source>
        <dbReference type="ARBA" id="ARBA00022737"/>
    </source>
</evidence>
<keyword evidence="7" id="KW-0325">Glycoprotein</keyword>
<dbReference type="FunFam" id="2.10.70.10:FF:000026">
    <property type="entry name" value="Complement inhibitory factor H"/>
    <property type="match status" value="1"/>
</dbReference>
<keyword evidence="5" id="KW-0677">Repeat</keyword>
<feature type="domain" description="Sushi" evidence="10">
    <location>
        <begin position="63"/>
        <end position="120"/>
    </location>
</feature>
<dbReference type="CDD" id="cd00033">
    <property type="entry name" value="CCP"/>
    <property type="match status" value="2"/>
</dbReference>
<dbReference type="SUPFAM" id="SSF57535">
    <property type="entry name" value="Complement control module/SCR domain"/>
    <property type="match status" value="4"/>
</dbReference>
<dbReference type="FunFam" id="2.10.70.10:FF:000054">
    <property type="entry name" value="Complement inhibitory factor H"/>
    <property type="match status" value="1"/>
</dbReference>
<evidence type="ECO:0000256" key="4">
    <source>
        <dbReference type="ARBA" id="ARBA00022729"/>
    </source>
</evidence>
<keyword evidence="9" id="KW-0472">Membrane</keyword>
<name>D2HQV2_AILME</name>
<evidence type="ECO:0000256" key="8">
    <source>
        <dbReference type="PROSITE-ProRule" id="PRU00302"/>
    </source>
</evidence>
<protein>
    <recommendedName>
        <fullName evidence="10">Sushi domain-containing protein</fullName>
    </recommendedName>
</protein>
<dbReference type="InterPro" id="IPR035976">
    <property type="entry name" value="Sushi/SCR/CCP_sf"/>
</dbReference>
<dbReference type="PANTHER" id="PTHR45785:SF12">
    <property type="entry name" value="COMPLEMENT FACTOR H-RELATED PROTEIN 1-RELATED"/>
    <property type="match status" value="1"/>
</dbReference>
<sequence>CDFPEIKHGNIYDEDRYKQSFPVAIGKYFYYSCDRSFASPSQTLWTQIICTEEGWSPMPKCIRQCFFPWVENGHSTSSGQTHQEGDTVQIVCNAGYSLLYNQSNLRCTESGWSTPPTCSQLVIILIISVLSLCFWTSFASGLSILWILSKNQLLVLLICSTVVLVSNSLISALILVNSFLVSGLGLSLCCCSSFLRKCGPPPPIDNGDITSFPLPAYAPGSSVEYRCQAFYALQGNRNVICSNGQWSEPPKCLDACVVSEEMMEKHNIQLRWRHEKKFYSRTGDNIEFICKVGYHRKSPGHAFRITCQEGKVIYPTC</sequence>
<keyword evidence="3 8" id="KW-0768">Sushi</keyword>
<proteinExistence type="predicted"/>
<feature type="disulfide bond" evidence="8">
    <location>
        <begin position="198"/>
        <end position="241"/>
    </location>
</feature>
<organism evidence="11">
    <name type="scientific">Ailuropoda melanoleuca</name>
    <name type="common">Giant panda</name>
    <dbReference type="NCBI Taxonomy" id="9646"/>
    <lineage>
        <taxon>Eukaryota</taxon>
        <taxon>Metazoa</taxon>
        <taxon>Chordata</taxon>
        <taxon>Craniata</taxon>
        <taxon>Vertebrata</taxon>
        <taxon>Euteleostomi</taxon>
        <taxon>Mammalia</taxon>
        <taxon>Eutheria</taxon>
        <taxon>Laurasiatheria</taxon>
        <taxon>Carnivora</taxon>
        <taxon>Caniformia</taxon>
        <taxon>Ursidae</taxon>
        <taxon>Ailuropoda</taxon>
    </lineage>
</organism>
<evidence type="ECO:0000256" key="9">
    <source>
        <dbReference type="SAM" id="Phobius"/>
    </source>
</evidence>
<dbReference type="GO" id="GO:0005615">
    <property type="term" value="C:extracellular space"/>
    <property type="evidence" value="ECO:0007669"/>
    <property type="project" value="TreeGrafter"/>
</dbReference>
<comment type="caution">
    <text evidence="8">Lacks conserved residue(s) required for the propagation of feature annotation.</text>
</comment>
<dbReference type="FunFam" id="2.10.70.10:FF:000060">
    <property type="entry name" value="Complement inhibitory factor H"/>
    <property type="match status" value="1"/>
</dbReference>
<dbReference type="PROSITE" id="PS50923">
    <property type="entry name" value="SUSHI"/>
    <property type="match status" value="2"/>
</dbReference>
<dbReference type="EMBL" id="GL193195">
    <property type="protein sequence ID" value="EFB28765.1"/>
    <property type="molecule type" value="Genomic_DNA"/>
</dbReference>
<evidence type="ECO:0000256" key="1">
    <source>
        <dbReference type="ARBA" id="ARBA00004613"/>
    </source>
</evidence>
<dbReference type="PANTHER" id="PTHR45785">
    <property type="entry name" value="COMPLEMENT FACTOR H-RELATED"/>
    <property type="match status" value="1"/>
</dbReference>
<accession>D2HQV2</accession>
<dbReference type="InParanoid" id="D2HQV2"/>
<evidence type="ECO:0000256" key="2">
    <source>
        <dbReference type="ARBA" id="ARBA00022525"/>
    </source>
</evidence>
<dbReference type="SMART" id="SM00032">
    <property type="entry name" value="CCP"/>
    <property type="match status" value="4"/>
</dbReference>
<feature type="transmembrane region" description="Helical" evidence="9">
    <location>
        <begin position="155"/>
        <end position="188"/>
    </location>
</feature>
<comment type="subcellular location">
    <subcellularLocation>
        <location evidence="1">Secreted</location>
    </subcellularLocation>
</comment>
<dbReference type="Pfam" id="PF00084">
    <property type="entry name" value="Sushi"/>
    <property type="match status" value="4"/>
</dbReference>
<dbReference type="GO" id="GO:0006956">
    <property type="term" value="P:complement activation"/>
    <property type="evidence" value="ECO:0007669"/>
    <property type="project" value="TreeGrafter"/>
</dbReference>
<dbReference type="AlphaFoldDB" id="D2HQV2"/>
<keyword evidence="9" id="KW-0812">Transmembrane</keyword>
<keyword evidence="2" id="KW-0964">Secreted</keyword>
<evidence type="ECO:0000256" key="3">
    <source>
        <dbReference type="ARBA" id="ARBA00022659"/>
    </source>
</evidence>
<keyword evidence="6 8" id="KW-1015">Disulfide bond</keyword>
<feature type="non-terminal residue" evidence="11">
    <location>
        <position position="1"/>
    </location>
</feature>
<dbReference type="GO" id="GO:0001851">
    <property type="term" value="F:complement component C3b binding"/>
    <property type="evidence" value="ECO:0007669"/>
    <property type="project" value="TreeGrafter"/>
</dbReference>